<dbReference type="OrthoDB" id="4540492at2759"/>
<feature type="transmembrane region" description="Helical" evidence="5">
    <location>
        <begin position="24"/>
        <end position="42"/>
    </location>
</feature>
<feature type="transmembrane region" description="Helical" evidence="5">
    <location>
        <begin position="54"/>
        <end position="78"/>
    </location>
</feature>
<dbReference type="GO" id="GO:0016020">
    <property type="term" value="C:membrane"/>
    <property type="evidence" value="ECO:0007669"/>
    <property type="project" value="UniProtKB-SubCell"/>
</dbReference>
<dbReference type="SUPFAM" id="SSF103473">
    <property type="entry name" value="MFS general substrate transporter"/>
    <property type="match status" value="1"/>
</dbReference>
<protein>
    <recommendedName>
        <fullName evidence="8">Major facilitator superfamily (MFS) profile domain-containing protein</fullName>
    </recommendedName>
</protein>
<dbReference type="InterPro" id="IPR036259">
    <property type="entry name" value="MFS_trans_sf"/>
</dbReference>
<dbReference type="PANTHER" id="PTHR23503">
    <property type="entry name" value="SOLUTE CARRIER FAMILY 2"/>
    <property type="match status" value="1"/>
</dbReference>
<evidence type="ECO:0000256" key="2">
    <source>
        <dbReference type="ARBA" id="ARBA00022692"/>
    </source>
</evidence>
<dbReference type="AlphaFoldDB" id="A0A0B1SE29"/>
<reference evidence="6 7" key="1">
    <citation type="submission" date="2014-03" db="EMBL/GenBank/DDBJ databases">
        <title>Draft genome of the hookworm Oesophagostomum dentatum.</title>
        <authorList>
            <person name="Mitreva M."/>
        </authorList>
    </citation>
    <scope>NUCLEOTIDE SEQUENCE [LARGE SCALE GENOMIC DNA]</scope>
    <source>
        <strain evidence="6 7">OD-Hann</strain>
    </source>
</reference>
<dbReference type="Proteomes" id="UP000053660">
    <property type="component" value="Unassembled WGS sequence"/>
</dbReference>
<dbReference type="EMBL" id="KN572823">
    <property type="protein sequence ID" value="KHJ83568.1"/>
    <property type="molecule type" value="Genomic_DNA"/>
</dbReference>
<evidence type="ECO:0000313" key="6">
    <source>
        <dbReference type="EMBL" id="KHJ83568.1"/>
    </source>
</evidence>
<name>A0A0B1SE29_OESDE</name>
<sequence>MGMIRARTSKTSQSLFFRFGRRTLVLRLGVFNTISLALFIVFDQLAYTYDSLKWGTVFALVLFGVTYGVGLGPIAFFITSELVAQQHRSLVQSMVFAVNTVANFAFSFATLPAYTTIQSWSFIPLFIIPSCLSLIYLYFNMPETAGREIHEIVEELIARTNTKKVSIAKEKAPVYFCDIDITKVKDLA</sequence>
<evidence type="ECO:0000313" key="7">
    <source>
        <dbReference type="Proteomes" id="UP000053660"/>
    </source>
</evidence>
<accession>A0A0B1SE29</accession>
<dbReference type="InterPro" id="IPR005828">
    <property type="entry name" value="MFS_sugar_transport-like"/>
</dbReference>
<evidence type="ECO:0008006" key="8">
    <source>
        <dbReference type="Google" id="ProtNLM"/>
    </source>
</evidence>
<keyword evidence="7" id="KW-1185">Reference proteome</keyword>
<proteinExistence type="predicted"/>
<dbReference type="GO" id="GO:0015149">
    <property type="term" value="F:hexose transmembrane transporter activity"/>
    <property type="evidence" value="ECO:0007669"/>
    <property type="project" value="TreeGrafter"/>
</dbReference>
<feature type="transmembrane region" description="Helical" evidence="5">
    <location>
        <begin position="120"/>
        <end position="139"/>
    </location>
</feature>
<dbReference type="PANTHER" id="PTHR23503:SF108">
    <property type="entry name" value="MAJOR FACILITATOR SUPERFAMILY (MFS) PROFILE DOMAIN-CONTAINING PROTEIN"/>
    <property type="match status" value="1"/>
</dbReference>
<gene>
    <name evidence="6" type="ORF">OESDEN_16732</name>
</gene>
<keyword evidence="4 5" id="KW-0472">Membrane</keyword>
<evidence type="ECO:0000256" key="5">
    <source>
        <dbReference type="SAM" id="Phobius"/>
    </source>
</evidence>
<dbReference type="Pfam" id="PF00083">
    <property type="entry name" value="Sugar_tr"/>
    <property type="match status" value="1"/>
</dbReference>
<dbReference type="InterPro" id="IPR045263">
    <property type="entry name" value="GLUT"/>
</dbReference>
<evidence type="ECO:0000256" key="1">
    <source>
        <dbReference type="ARBA" id="ARBA00004370"/>
    </source>
</evidence>
<evidence type="ECO:0000256" key="3">
    <source>
        <dbReference type="ARBA" id="ARBA00022989"/>
    </source>
</evidence>
<keyword evidence="3 5" id="KW-1133">Transmembrane helix</keyword>
<evidence type="ECO:0000256" key="4">
    <source>
        <dbReference type="ARBA" id="ARBA00023136"/>
    </source>
</evidence>
<comment type="subcellular location">
    <subcellularLocation>
        <location evidence="1">Membrane</location>
    </subcellularLocation>
</comment>
<organism evidence="6 7">
    <name type="scientific">Oesophagostomum dentatum</name>
    <name type="common">Nodular worm</name>
    <dbReference type="NCBI Taxonomy" id="61180"/>
    <lineage>
        <taxon>Eukaryota</taxon>
        <taxon>Metazoa</taxon>
        <taxon>Ecdysozoa</taxon>
        <taxon>Nematoda</taxon>
        <taxon>Chromadorea</taxon>
        <taxon>Rhabditida</taxon>
        <taxon>Rhabditina</taxon>
        <taxon>Rhabditomorpha</taxon>
        <taxon>Strongyloidea</taxon>
        <taxon>Strongylidae</taxon>
        <taxon>Oesophagostomum</taxon>
    </lineage>
</organism>
<keyword evidence="2 5" id="KW-0812">Transmembrane</keyword>
<feature type="transmembrane region" description="Helical" evidence="5">
    <location>
        <begin position="90"/>
        <end position="114"/>
    </location>
</feature>
<dbReference type="Gene3D" id="1.20.1250.20">
    <property type="entry name" value="MFS general substrate transporter like domains"/>
    <property type="match status" value="1"/>
</dbReference>